<feature type="region of interest" description="Disordered" evidence="2">
    <location>
        <begin position="284"/>
        <end position="311"/>
    </location>
</feature>
<feature type="compositionally biased region" description="Low complexity" evidence="2">
    <location>
        <begin position="189"/>
        <end position="199"/>
    </location>
</feature>
<dbReference type="AlphaFoldDB" id="A0A914UM45"/>
<evidence type="ECO:0000313" key="3">
    <source>
        <dbReference type="Proteomes" id="UP000887566"/>
    </source>
</evidence>
<feature type="region of interest" description="Disordered" evidence="2">
    <location>
        <begin position="174"/>
        <end position="219"/>
    </location>
</feature>
<feature type="compositionally biased region" description="Basic and acidic residues" evidence="2">
    <location>
        <begin position="284"/>
        <end position="295"/>
    </location>
</feature>
<proteinExistence type="predicted"/>
<keyword evidence="3" id="KW-1185">Reference proteome</keyword>
<sequence>MSLKERTASVESIEPFVSRISLAASGRTTLPNAPNTPEPAFDLTVLPDPSTAPSTRSYKPTSEKKLRRRSVESVNARLKKKTVAFGRTVNVSQTIEGSGSRKVNQPVNSTMVKGSKNDELLLQLKETVEQQGEAIKELQKSAKTVENLDTVVKANMQEMTKMTEILQQVLHHVQAGPESTKKRTTTVAQQLSQRPSPSQLDKENVTPKPAKERVEEESAVDNVNDIMKRLSRVQHMFLPKEPKQSADNGGSWSMLLAKANHNPELRQDLAQLTMKYANDESLVRLDRRANTDPKARQTRRPSPPTSPPYRTTRRTMTLQEEVTCIDSPPKYSAAYSHDTRQFFGRHGLDERRSHVVGQQLFRRRHASDRDNQLDNFSDEDDNDRYDAPRLAYDVTEADDDDDDEAALLDGFPACDCRPHRCYHR</sequence>
<dbReference type="Proteomes" id="UP000887566">
    <property type="component" value="Unplaced"/>
</dbReference>
<protein>
    <submittedName>
        <fullName evidence="4">Uncharacterized protein</fullName>
    </submittedName>
</protein>
<dbReference type="WBParaSite" id="PSAMB.scaffold11079size3610.g33848.t1">
    <property type="protein sequence ID" value="PSAMB.scaffold11079size3610.g33848.t1"/>
    <property type="gene ID" value="PSAMB.scaffold11079size3610.g33848"/>
</dbReference>
<feature type="compositionally biased region" description="Polar residues" evidence="2">
    <location>
        <begin position="51"/>
        <end position="60"/>
    </location>
</feature>
<feature type="region of interest" description="Disordered" evidence="2">
    <location>
        <begin position="27"/>
        <end position="70"/>
    </location>
</feature>
<evidence type="ECO:0000256" key="1">
    <source>
        <dbReference type="SAM" id="Coils"/>
    </source>
</evidence>
<keyword evidence="1" id="KW-0175">Coiled coil</keyword>
<feature type="coiled-coil region" evidence="1">
    <location>
        <begin position="121"/>
        <end position="148"/>
    </location>
</feature>
<accession>A0A914UM45</accession>
<evidence type="ECO:0000256" key="2">
    <source>
        <dbReference type="SAM" id="MobiDB-lite"/>
    </source>
</evidence>
<feature type="compositionally biased region" description="Basic and acidic residues" evidence="2">
    <location>
        <begin position="200"/>
        <end position="216"/>
    </location>
</feature>
<evidence type="ECO:0000313" key="4">
    <source>
        <dbReference type="WBParaSite" id="PSAMB.scaffold11079size3610.g33848.t1"/>
    </source>
</evidence>
<feature type="region of interest" description="Disordered" evidence="2">
    <location>
        <begin position="362"/>
        <end position="386"/>
    </location>
</feature>
<organism evidence="3 4">
    <name type="scientific">Plectus sambesii</name>
    <dbReference type="NCBI Taxonomy" id="2011161"/>
    <lineage>
        <taxon>Eukaryota</taxon>
        <taxon>Metazoa</taxon>
        <taxon>Ecdysozoa</taxon>
        <taxon>Nematoda</taxon>
        <taxon>Chromadorea</taxon>
        <taxon>Plectida</taxon>
        <taxon>Plectina</taxon>
        <taxon>Plectoidea</taxon>
        <taxon>Plectidae</taxon>
        <taxon>Plectus</taxon>
    </lineage>
</organism>
<name>A0A914UM45_9BILA</name>
<reference evidence="4" key="1">
    <citation type="submission" date="2022-11" db="UniProtKB">
        <authorList>
            <consortium name="WormBaseParasite"/>
        </authorList>
    </citation>
    <scope>IDENTIFICATION</scope>
</reference>